<dbReference type="AlphaFoldDB" id="A0A6J5DRG1"/>
<protein>
    <recommendedName>
        <fullName evidence="2">Bacterial shufflon protein N-terminal domain-containing protein</fullName>
    </recommendedName>
</protein>
<dbReference type="EMBL" id="CADIKH010000011">
    <property type="protein sequence ID" value="CAB3755871.1"/>
    <property type="molecule type" value="Genomic_DNA"/>
</dbReference>
<evidence type="ECO:0000313" key="3">
    <source>
        <dbReference type="EMBL" id="CAB3755871.1"/>
    </source>
</evidence>
<evidence type="ECO:0000256" key="1">
    <source>
        <dbReference type="SAM" id="Phobius"/>
    </source>
</evidence>
<evidence type="ECO:0000259" key="2">
    <source>
        <dbReference type="Pfam" id="PF04917"/>
    </source>
</evidence>
<evidence type="ECO:0000313" key="4">
    <source>
        <dbReference type="Proteomes" id="UP000494363"/>
    </source>
</evidence>
<dbReference type="RefSeq" id="WP_175226974.1">
    <property type="nucleotide sequence ID" value="NZ_CADIKH010000011.1"/>
</dbReference>
<reference evidence="3 4" key="1">
    <citation type="submission" date="2020-04" db="EMBL/GenBank/DDBJ databases">
        <authorList>
            <person name="De Canck E."/>
        </authorList>
    </citation>
    <scope>NUCLEOTIDE SEQUENCE [LARGE SCALE GENOMIC DNA]</scope>
    <source>
        <strain evidence="3 4">LMG 29542</strain>
    </source>
</reference>
<dbReference type="Pfam" id="PF04917">
    <property type="entry name" value="Shufflon_N"/>
    <property type="match status" value="1"/>
</dbReference>
<keyword evidence="4" id="KW-1185">Reference proteome</keyword>
<keyword evidence="1" id="KW-1133">Transmembrane helix</keyword>
<gene>
    <name evidence="3" type="ORF">LMG29542_02717</name>
</gene>
<keyword evidence="1" id="KW-0472">Membrane</keyword>
<organism evidence="3 4">
    <name type="scientific">Paraburkholderia humisilvae</name>
    <dbReference type="NCBI Taxonomy" id="627669"/>
    <lineage>
        <taxon>Bacteria</taxon>
        <taxon>Pseudomonadati</taxon>
        <taxon>Pseudomonadota</taxon>
        <taxon>Betaproteobacteria</taxon>
        <taxon>Burkholderiales</taxon>
        <taxon>Burkholderiaceae</taxon>
        <taxon>Paraburkholderia</taxon>
    </lineage>
</organism>
<sequence>MNRAQGGVPGIARQRRVIRQARRGAANDAVRQSGVISLEAVVVMGVLLFAMAIVGTWIKANADEKDNQNAADNLNTVFQQALTWFNQNYTTVQAAANPSVTYPWATFMNGTTTVSQTNVYGQQYSLRVFKEPTSGQLDVMVVTTGGSVIKEGDLRSIARILGGAGGYVSSLTPANATGAMGGWNAVMTNFGGSPGGGHLAAAGFFQSASAVSNYLSRVVVPGNPQANQMETAIDMNANNLNNASTVSAQKIVTPTGNSVQVGNSFYAADTANSFIRQNGSLSVQNLAGAPADVNAREVIAAGNLWASNGTVTAAFMHSTGSLQVDGGAQVNGSMTVNGTLTAGSTLTANQFVQVNGFAVQGSRPCNNGSIGNSGSGPLFCQSGVWTALGSMQPRVSGIATGDAVVGPYNWCFMQGIENNQSDGFGLWGVFLQTDGGPDNRTFAVHNSKAGAQVWYACF</sequence>
<feature type="domain" description="Bacterial shufflon protein N-terminal" evidence="2">
    <location>
        <begin position="64"/>
        <end position="383"/>
    </location>
</feature>
<feature type="transmembrane region" description="Helical" evidence="1">
    <location>
        <begin position="40"/>
        <end position="58"/>
    </location>
</feature>
<keyword evidence="1" id="KW-0812">Transmembrane</keyword>
<dbReference type="Proteomes" id="UP000494363">
    <property type="component" value="Unassembled WGS sequence"/>
</dbReference>
<dbReference type="InterPro" id="IPR007001">
    <property type="entry name" value="Shufflon_N"/>
</dbReference>
<name>A0A6J5DRG1_9BURK</name>
<proteinExistence type="predicted"/>
<accession>A0A6J5DRG1</accession>